<evidence type="ECO:0000313" key="1">
    <source>
        <dbReference type="EMBL" id="KAF7381848.1"/>
    </source>
</evidence>
<organism evidence="1 2">
    <name type="scientific">Vespula germanica</name>
    <name type="common">German yellow jacket</name>
    <name type="synonym">Paravespula germanica</name>
    <dbReference type="NCBI Taxonomy" id="30212"/>
    <lineage>
        <taxon>Eukaryota</taxon>
        <taxon>Metazoa</taxon>
        <taxon>Ecdysozoa</taxon>
        <taxon>Arthropoda</taxon>
        <taxon>Hexapoda</taxon>
        <taxon>Insecta</taxon>
        <taxon>Pterygota</taxon>
        <taxon>Neoptera</taxon>
        <taxon>Endopterygota</taxon>
        <taxon>Hymenoptera</taxon>
        <taxon>Apocrita</taxon>
        <taxon>Aculeata</taxon>
        <taxon>Vespoidea</taxon>
        <taxon>Vespidae</taxon>
        <taxon>Vespinae</taxon>
        <taxon>Vespula</taxon>
    </lineage>
</organism>
<protein>
    <submittedName>
        <fullName evidence="1">Uncharacterized protein</fullName>
    </submittedName>
</protein>
<keyword evidence="2" id="KW-1185">Reference proteome</keyword>
<sequence length="117" mass="13358">MVGKTEMVCSCAPHDYENVKSLSHKPDCGNSTAFKESLALVLILTLTSEHPLNFTKSSIARYWLEYLPVTMRHAKIRAEFNYNALTKRERPMKAELFGRSLVMEVLESCTRQGYKVV</sequence>
<dbReference type="Proteomes" id="UP000617340">
    <property type="component" value="Unassembled WGS sequence"/>
</dbReference>
<proteinExistence type="predicted"/>
<gene>
    <name evidence="1" type="ORF">HZH68_015721</name>
</gene>
<dbReference type="EMBL" id="JACSDZ010000021">
    <property type="protein sequence ID" value="KAF7381848.1"/>
    <property type="molecule type" value="Genomic_DNA"/>
</dbReference>
<comment type="caution">
    <text evidence="1">The sequence shown here is derived from an EMBL/GenBank/DDBJ whole genome shotgun (WGS) entry which is preliminary data.</text>
</comment>
<reference evidence="1" key="1">
    <citation type="journal article" date="2020" name="G3 (Bethesda)">
        <title>High-Quality Assemblies for Three Invasive Social Wasps from the &lt;i&gt;Vespula&lt;/i&gt; Genus.</title>
        <authorList>
            <person name="Harrop T.W.R."/>
            <person name="Guhlin J."/>
            <person name="McLaughlin G.M."/>
            <person name="Permina E."/>
            <person name="Stockwell P."/>
            <person name="Gilligan J."/>
            <person name="Le Lec M.F."/>
            <person name="Gruber M.A.M."/>
            <person name="Quinn O."/>
            <person name="Lovegrove M."/>
            <person name="Duncan E.J."/>
            <person name="Remnant E.J."/>
            <person name="Van Eeckhoven J."/>
            <person name="Graham B."/>
            <person name="Knapp R.A."/>
            <person name="Langford K.W."/>
            <person name="Kronenberg Z."/>
            <person name="Press M.O."/>
            <person name="Eacker S.M."/>
            <person name="Wilson-Rankin E.E."/>
            <person name="Purcell J."/>
            <person name="Lester P.J."/>
            <person name="Dearden P.K."/>
        </authorList>
    </citation>
    <scope>NUCLEOTIDE SEQUENCE</scope>
    <source>
        <strain evidence="1">Linc-1</strain>
    </source>
</reference>
<name>A0A834J5C9_VESGE</name>
<evidence type="ECO:0000313" key="2">
    <source>
        <dbReference type="Proteomes" id="UP000617340"/>
    </source>
</evidence>
<dbReference type="AlphaFoldDB" id="A0A834J5C9"/>
<accession>A0A834J5C9</accession>